<dbReference type="InterPro" id="IPR012337">
    <property type="entry name" value="RNaseH-like_sf"/>
</dbReference>
<accession>A0A258DDX1</accession>
<dbReference type="AlphaFoldDB" id="A0A258DDX1"/>
<name>A0A258DDX1_CAUVI</name>
<evidence type="ECO:0000313" key="2">
    <source>
        <dbReference type="Proteomes" id="UP000215616"/>
    </source>
</evidence>
<reference evidence="1 2" key="1">
    <citation type="submission" date="2017-03" db="EMBL/GenBank/DDBJ databases">
        <title>Lifting the veil on microbial sulfur biogeochemistry in mining wastewaters.</title>
        <authorList>
            <person name="Kantor R.S."/>
            <person name="Colenbrander Nelson T."/>
            <person name="Marshall S."/>
            <person name="Bennett D."/>
            <person name="Apte S."/>
            <person name="Camacho D."/>
            <person name="Thomas B.C."/>
            <person name="Warren L.A."/>
            <person name="Banfield J.F."/>
        </authorList>
    </citation>
    <scope>NUCLEOTIDE SEQUENCE [LARGE SCALE GENOMIC DNA]</scope>
    <source>
        <strain evidence="1">32-67-7</strain>
    </source>
</reference>
<proteinExistence type="predicted"/>
<dbReference type="Proteomes" id="UP000215616">
    <property type="component" value="Unassembled WGS sequence"/>
</dbReference>
<evidence type="ECO:0000313" key="1">
    <source>
        <dbReference type="EMBL" id="OYX05918.1"/>
    </source>
</evidence>
<dbReference type="EMBL" id="NCDQ01000019">
    <property type="protein sequence ID" value="OYX05918.1"/>
    <property type="molecule type" value="Genomic_DNA"/>
</dbReference>
<sequence length="159" mass="16524">MAAVTVWIASLCRPDPGYGGWAYVRKMDGETGAAAIKGAAGGERRTSAARMSLTALTEALESLADLPSETTVTLRFLDPELAGQLVAADGDYATAEPEVWAQARAAVAARPTLELAPSSPSLPASGFLVAWAEFGLDTAKSRGSFKAAIPKPNLMKFPA</sequence>
<organism evidence="1 2">
    <name type="scientific">Caulobacter vibrioides</name>
    <name type="common">Caulobacter crescentus</name>
    <dbReference type="NCBI Taxonomy" id="155892"/>
    <lineage>
        <taxon>Bacteria</taxon>
        <taxon>Pseudomonadati</taxon>
        <taxon>Pseudomonadota</taxon>
        <taxon>Alphaproteobacteria</taxon>
        <taxon>Caulobacterales</taxon>
        <taxon>Caulobacteraceae</taxon>
        <taxon>Caulobacter</taxon>
    </lineage>
</organism>
<comment type="caution">
    <text evidence="1">The sequence shown here is derived from an EMBL/GenBank/DDBJ whole genome shotgun (WGS) entry which is preliminary data.</text>
</comment>
<protein>
    <submittedName>
        <fullName evidence="1">Ribonuclease H</fullName>
    </submittedName>
</protein>
<dbReference type="SUPFAM" id="SSF53098">
    <property type="entry name" value="Ribonuclease H-like"/>
    <property type="match status" value="1"/>
</dbReference>
<gene>
    <name evidence="1" type="ORF">B7Z12_02205</name>
</gene>